<feature type="compositionally biased region" description="Acidic residues" evidence="1">
    <location>
        <begin position="110"/>
        <end position="135"/>
    </location>
</feature>
<feature type="compositionally biased region" description="Polar residues" evidence="1">
    <location>
        <begin position="718"/>
        <end position="738"/>
    </location>
</feature>
<dbReference type="EMBL" id="MU006293">
    <property type="protein sequence ID" value="KAF2854408.1"/>
    <property type="molecule type" value="Genomic_DNA"/>
</dbReference>
<feature type="region of interest" description="Disordered" evidence="1">
    <location>
        <begin position="98"/>
        <end position="141"/>
    </location>
</feature>
<dbReference type="Gene3D" id="3.40.220.10">
    <property type="entry name" value="Leucine Aminopeptidase, subunit E, domain 1"/>
    <property type="match status" value="2"/>
</dbReference>
<organism evidence="3 4">
    <name type="scientific">Plenodomus tracheiphilus IPT5</name>
    <dbReference type="NCBI Taxonomy" id="1408161"/>
    <lineage>
        <taxon>Eukaryota</taxon>
        <taxon>Fungi</taxon>
        <taxon>Dikarya</taxon>
        <taxon>Ascomycota</taxon>
        <taxon>Pezizomycotina</taxon>
        <taxon>Dothideomycetes</taxon>
        <taxon>Pleosporomycetidae</taxon>
        <taxon>Pleosporales</taxon>
        <taxon>Pleosporineae</taxon>
        <taxon>Leptosphaeriaceae</taxon>
        <taxon>Plenodomus</taxon>
    </lineage>
</organism>
<evidence type="ECO:0000313" key="4">
    <source>
        <dbReference type="Proteomes" id="UP000799423"/>
    </source>
</evidence>
<feature type="region of interest" description="Disordered" evidence="1">
    <location>
        <begin position="2032"/>
        <end position="2061"/>
    </location>
</feature>
<feature type="region of interest" description="Disordered" evidence="1">
    <location>
        <begin position="1916"/>
        <end position="1965"/>
    </location>
</feature>
<dbReference type="Pfam" id="PF26118">
    <property type="entry name" value="DUF8035"/>
    <property type="match status" value="1"/>
</dbReference>
<gene>
    <name evidence="3" type="ORF">T440DRAFT_417405</name>
</gene>
<dbReference type="SUPFAM" id="SSF52949">
    <property type="entry name" value="Macro domain-like"/>
    <property type="match status" value="2"/>
</dbReference>
<dbReference type="InterPro" id="IPR002589">
    <property type="entry name" value="Macro_dom"/>
</dbReference>
<feature type="compositionally biased region" description="Polar residues" evidence="1">
    <location>
        <begin position="537"/>
        <end position="547"/>
    </location>
</feature>
<dbReference type="InterPro" id="IPR058348">
    <property type="entry name" value="DUF8035"/>
</dbReference>
<evidence type="ECO:0000259" key="2">
    <source>
        <dbReference type="PROSITE" id="PS51154"/>
    </source>
</evidence>
<feature type="region of interest" description="Disordered" evidence="1">
    <location>
        <begin position="500"/>
        <end position="547"/>
    </location>
</feature>
<feature type="compositionally biased region" description="Low complexity" evidence="1">
    <location>
        <begin position="513"/>
        <end position="524"/>
    </location>
</feature>
<dbReference type="SMART" id="SM00506">
    <property type="entry name" value="A1pp"/>
    <property type="match status" value="2"/>
</dbReference>
<reference evidence="3" key="1">
    <citation type="submission" date="2020-01" db="EMBL/GenBank/DDBJ databases">
        <authorList>
            <consortium name="DOE Joint Genome Institute"/>
            <person name="Haridas S."/>
            <person name="Albert R."/>
            <person name="Binder M."/>
            <person name="Bloem J."/>
            <person name="Labutti K."/>
            <person name="Salamov A."/>
            <person name="Andreopoulos B."/>
            <person name="Baker S.E."/>
            <person name="Barry K."/>
            <person name="Bills G."/>
            <person name="Bluhm B.H."/>
            <person name="Cannon C."/>
            <person name="Castanera R."/>
            <person name="Culley D.E."/>
            <person name="Daum C."/>
            <person name="Ezra D."/>
            <person name="Gonzalez J.B."/>
            <person name="Henrissat B."/>
            <person name="Kuo A."/>
            <person name="Liang C."/>
            <person name="Lipzen A."/>
            <person name="Lutzoni F."/>
            <person name="Magnuson J."/>
            <person name="Mondo S."/>
            <person name="Nolan M."/>
            <person name="Ohm R."/>
            <person name="Pangilinan J."/>
            <person name="Park H.-J."/>
            <person name="Ramirez L."/>
            <person name="Alfaro M."/>
            <person name="Sun H."/>
            <person name="Tritt A."/>
            <person name="Yoshinaga Y."/>
            <person name="Zwiers L.-H."/>
            <person name="Turgeon B.G."/>
            <person name="Goodwin S.B."/>
            <person name="Spatafora J.W."/>
            <person name="Crous P.W."/>
            <person name="Grigoriev I.V."/>
        </authorList>
    </citation>
    <scope>NUCLEOTIDE SEQUENCE</scope>
    <source>
        <strain evidence="3">IPT5</strain>
    </source>
</reference>
<dbReference type="PANTHER" id="PTHR11106:SF27">
    <property type="entry name" value="MACRO DOMAIN-CONTAINING PROTEIN"/>
    <property type="match status" value="1"/>
</dbReference>
<dbReference type="Proteomes" id="UP000799423">
    <property type="component" value="Unassembled WGS sequence"/>
</dbReference>
<feature type="compositionally biased region" description="Low complexity" evidence="1">
    <location>
        <begin position="1743"/>
        <end position="1758"/>
    </location>
</feature>
<feature type="region of interest" description="Disordered" evidence="1">
    <location>
        <begin position="1677"/>
        <end position="1711"/>
    </location>
</feature>
<feature type="region of interest" description="Disordered" evidence="1">
    <location>
        <begin position="1380"/>
        <end position="1402"/>
    </location>
</feature>
<feature type="compositionally biased region" description="Polar residues" evidence="1">
    <location>
        <begin position="1953"/>
        <end position="1965"/>
    </location>
</feature>
<feature type="domain" description="Macro" evidence="2">
    <location>
        <begin position="1190"/>
        <end position="1370"/>
    </location>
</feature>
<evidence type="ECO:0000313" key="3">
    <source>
        <dbReference type="EMBL" id="KAF2854408.1"/>
    </source>
</evidence>
<feature type="compositionally biased region" description="Polar residues" evidence="1">
    <location>
        <begin position="1680"/>
        <end position="1709"/>
    </location>
</feature>
<feature type="compositionally biased region" description="Polar residues" evidence="1">
    <location>
        <begin position="1916"/>
        <end position="1931"/>
    </location>
</feature>
<evidence type="ECO:0000256" key="1">
    <source>
        <dbReference type="SAM" id="MobiDB-lite"/>
    </source>
</evidence>
<dbReference type="PANTHER" id="PTHR11106">
    <property type="entry name" value="GANGLIOSIDE INDUCED DIFFERENTIATION ASSOCIATED PROTEIN 2-RELATED"/>
    <property type="match status" value="1"/>
</dbReference>
<dbReference type="InterPro" id="IPR043472">
    <property type="entry name" value="Macro_dom-like"/>
</dbReference>
<feature type="region of interest" description="Disordered" evidence="1">
    <location>
        <begin position="714"/>
        <end position="745"/>
    </location>
</feature>
<feature type="region of interest" description="Disordered" evidence="1">
    <location>
        <begin position="1743"/>
        <end position="1794"/>
    </location>
</feature>
<feature type="domain" description="Macro" evidence="2">
    <location>
        <begin position="774"/>
        <end position="958"/>
    </location>
</feature>
<accession>A0A6A7BJX4</accession>
<keyword evidence="4" id="KW-1185">Reference proteome</keyword>
<dbReference type="Pfam" id="PF26082">
    <property type="entry name" value="zf-C2H2_AcuF"/>
    <property type="match status" value="1"/>
</dbReference>
<feature type="compositionally biased region" description="Basic and acidic residues" evidence="1">
    <location>
        <begin position="2111"/>
        <end position="2132"/>
    </location>
</feature>
<feature type="region of interest" description="Disordered" evidence="1">
    <location>
        <begin position="2098"/>
        <end position="2132"/>
    </location>
</feature>
<feature type="region of interest" description="Disordered" evidence="1">
    <location>
        <begin position="1871"/>
        <end position="1897"/>
    </location>
</feature>
<protein>
    <recommendedName>
        <fullName evidence="2">Macro domain-containing protein</fullName>
    </recommendedName>
</protein>
<dbReference type="Pfam" id="PF01661">
    <property type="entry name" value="Macro"/>
    <property type="match status" value="2"/>
</dbReference>
<name>A0A6A7BJX4_9PLEO</name>
<feature type="compositionally biased region" description="Polar residues" evidence="1">
    <location>
        <begin position="2032"/>
        <end position="2052"/>
    </location>
</feature>
<proteinExistence type="predicted"/>
<dbReference type="OrthoDB" id="6133115at2759"/>
<dbReference type="InterPro" id="IPR058925">
    <property type="entry name" value="zf-C2H2_AcuF"/>
</dbReference>
<dbReference type="PROSITE" id="PS51154">
    <property type="entry name" value="MACRO"/>
    <property type="match status" value="2"/>
</dbReference>
<sequence>MSELRLATAANIQAFHSLLHALDISEGKWTASIDHEALEDEAGRFRVWSGNLGALQKGHSSLDYRLRDSPLLSSNALRFLQELEGNLKEAFAIVSGDRLPYEQQPKSREDDEDENDEDDGFFSDDEDESGGEEERDGPRTELNMRFSEVVDIIDNLYKLSVRIRTPTMRLRSLKAASYNPKDPDTGVDIMSAYAVYDDLHIKELLATLRQPFDSEGSAAGNFLAARLSAAITLRRRQFKYWKRHRDKLGAATSSDDQPALMGPFTRALGTVLKNEDLPDNAEIPTVILLQEAPSQKTGKTLLSGTEATHHHHSLDDIVDTKSVTSYAVTVKDIQGRGVDLPPPPQAATGNKDFECPYCYIICPARYGHGRAWRTHILQDLQPYCCTYAECDRAEQLFRSRREWAEHEASHRKVWRCPEHPTNAVYNSESGLESHLRREHLNSFPEGQLPTIVKVGETTTIDVRAVCPVCSAPADTDGLGDFQSHIANHLERIATFALPSGVEGESDGASGVASRGWSGSTGSRSITNSTTHSEDSMHNSSISRELDGDNTQIAKSLDQNMGLESARTFLSAESLQQIPDTSHSRVDITLTQLNLADEPEEPLSSDNQSQEQQLDVDRLDEDQIQETPAELEEHLEQREAFRVHLLSMPGATMVRFYKRYGSWTGRAMFTHSAAAAEAMKLFDKEQFPKIRLQQCSKSPEKLKFVSSTLYNGKKPLPTRQYTTNTQESPEARSVSSGSISYEDEEQISRKQPVIGISEIPTLRSLYRSRRLLQRDQSYAPNDAYNQVISFCYYDLTRLEVDAIVNSASSVMLPTRAETTLNGAVYRAAGPGLREETKLKSKLKAGQTELSHGHNLPSTWIIHAARPRYARSKGMGQFNALTECYRSALKMANNYEFKTIAFPCIGTGSGFPPRIAARIALQEVREYLDSHLSHLFQRVVFCINSAIDEKAYLDFFPVFFPPTHGDLDSGRESDFSANRAALAAQILETRGQVQKVNEELSTDFSLLIPDFDDKILRKFSAIDASLASIRGFLLGPKHINRSLADVNLVCSIMQMVCSRTMETMDVAKDTKDAWENNKKYWDVYNQYMTNTHGTNLVDFLTICQDFVQHLDDLVTRDSTESEAMASRRAALESYGARQKGYDGAGIREHLDEELYAREVRQKASVQSRNTVKLQQIPSLAKLYELGELGTRPTLARPSAIFNHSVCLAREDITMLEVDIMVNSTDVSFMGMGTLDRSVFKKGGPELRDQVRFFGKCEEGDVKMTPGYMLPAKHILHVVPPEQYGKNTKDLLRGIYREILHTAMLMRATSVALPSIGTGMLNYPRRDCASLAMEEVKRFLESAEPTSSVEKIIFVVYSSNDEFIYKNLLPVYFPPTEHVAEASSTAPAELDGESTTVEPKGPPRRTLFGSVGEALRNVRSGKQPEISRDVNSYEEHYLISFDSHAEDCPTCKDIDYLYSQGLSLCSRGYSQAKLLLSYMIMTEDQSVYTKPDRNGQYVKLMVPPDLYPLSLKLLHTEEKSVRDKARKTPFVTPSKNYAKVFKEQNQAALGSSSSTLDTVQKVETVRVALWSDAAAKWYSIHFGGCSVHITNGQVDIRRLDVPEDRQVSFLSLQLSPTMAVSRHENTGLILSGVTEVNFAQKPGDDQRHDRILFLNGTPEDSEKLMKRLQYGIVNFDYPKKDTTSSTQKENSQQVTAIAGPSSLSNPNPTQADNQDDAELADLTELVSKEQRGGTFGRLQNRIKKLMGATSSMSSRSGATSRRWSSMAPETGSEPDAPTSGLSTATNNPHEKTSVPLTDRATQEELTPLAKKVLAQMTVDLKTRPGSYIGQVITDIVATSGQSPIEISKAVVELATKGFIHNTIDKDTWVVSHPPADLPALPRQQTRGPSSEVPRDGDEIRPDTKSLAARAFSYLDKVSSPQATVTAAEQDSATETPPGISVREPASFADTPPSPTLPSNEPSTGNQAGRVSMVPDFAIETFPSRSGAQWTRIPKPLVNSRVLNDAEEDFDETEDNIIIPRVLRRGELESWTEQTNALTHDKTLQPTNDTDTETQPSKPPTNPETIQYDASFIQSLQTALPTTNPTTVPTANETVEMAELPSSTAAGKSKTRTMSGEKETSSWRTGRGEKDRRQAKLDRVLVGDMAEDELRYFEEGDGDGEVEGWRKGRK</sequence>